<reference evidence="6 7" key="1">
    <citation type="journal article" date="2012" name="BMC Genomics">
        <title>Comparative genomic analysis of human infective Trypanosoma cruzi lineages with the bat-restricted subspecies T. cruzi marinkellei.</title>
        <authorList>
            <person name="Franzen O."/>
            <person name="Talavera-Lopez C."/>
            <person name="Ochaya S."/>
            <person name="Butler C.E."/>
            <person name="Messenger L.A."/>
            <person name="Lewis M.D."/>
            <person name="Llewellyn M.S."/>
            <person name="Marinkelle C.J."/>
            <person name="Tyler K.M."/>
            <person name="Miles M.A."/>
            <person name="Andersson B."/>
        </authorList>
    </citation>
    <scope>NUCLEOTIDE SEQUENCE [LARGE SCALE GENOMIC DNA]</scope>
    <source>
        <strain evidence="6 7">B7</strain>
    </source>
</reference>
<keyword evidence="4 5" id="KW-0406">Ion transport</keyword>
<evidence type="ECO:0000256" key="5">
    <source>
        <dbReference type="RuleBase" id="RU364010"/>
    </source>
</evidence>
<dbReference type="PANTHER" id="PTHR10137:SF0">
    <property type="entry name" value="V-TYPE PROTON ATPASE SUBUNIT C"/>
    <property type="match status" value="1"/>
</dbReference>
<dbReference type="Proteomes" id="UP000007350">
    <property type="component" value="Unassembled WGS sequence"/>
</dbReference>
<proteinExistence type="inferred from homology"/>
<keyword evidence="2 5" id="KW-0813">Transport</keyword>
<dbReference type="CDD" id="cd14785">
    <property type="entry name" value="V-ATPase_C"/>
    <property type="match status" value="1"/>
</dbReference>
<evidence type="ECO:0000256" key="1">
    <source>
        <dbReference type="ARBA" id="ARBA00006138"/>
    </source>
</evidence>
<dbReference type="PANTHER" id="PTHR10137">
    <property type="entry name" value="V-TYPE PROTON ATPASE SUBUNIT C"/>
    <property type="match status" value="1"/>
</dbReference>
<organism evidence="6 7">
    <name type="scientific">Trypanosoma cruzi marinkellei</name>
    <dbReference type="NCBI Taxonomy" id="85056"/>
    <lineage>
        <taxon>Eukaryota</taxon>
        <taxon>Discoba</taxon>
        <taxon>Euglenozoa</taxon>
        <taxon>Kinetoplastea</taxon>
        <taxon>Metakinetoplastina</taxon>
        <taxon>Trypanosomatida</taxon>
        <taxon>Trypanosomatidae</taxon>
        <taxon>Trypanosoma</taxon>
        <taxon>Schizotrypanum</taxon>
    </lineage>
</organism>
<dbReference type="InterPro" id="IPR036132">
    <property type="entry name" value="Vac_ATP_synth_c_sf"/>
</dbReference>
<evidence type="ECO:0000256" key="3">
    <source>
        <dbReference type="ARBA" id="ARBA00022781"/>
    </source>
</evidence>
<comment type="function">
    <text evidence="5">Subunit of the V1 complex of vacuolar(H+)-ATPase (V-ATPase), a multisubunit enzyme composed of a peripheral complex (V1) that hydrolyzes ATP and a membrane integral complex (V0) that translocates protons. V-ATPase is responsible for acidifying and maintaining the pH of intracellular compartments and in some cell types, is targeted to the plasma membrane, where it is responsible for acidifying the extracellular environment. Subunit C is necessary for the assembly of the catalytic sector of the enzyme and is likely to have a specific function in its catalytic activity.</text>
</comment>
<dbReference type="EMBL" id="AHKC01010904">
    <property type="protein sequence ID" value="EKF31272.1"/>
    <property type="molecule type" value="Genomic_DNA"/>
</dbReference>
<dbReference type="Pfam" id="PF03223">
    <property type="entry name" value="V-ATPase_C"/>
    <property type="match status" value="1"/>
</dbReference>
<evidence type="ECO:0000256" key="2">
    <source>
        <dbReference type="ARBA" id="ARBA00022448"/>
    </source>
</evidence>
<dbReference type="InterPro" id="IPR004907">
    <property type="entry name" value="ATPase_V1-cplx_csu"/>
</dbReference>
<dbReference type="Gene3D" id="3.30.70.1180">
    <property type="entry name" value="Vacuolar atp synthase subunit c, domain 1"/>
    <property type="match status" value="1"/>
</dbReference>
<dbReference type="AlphaFoldDB" id="K2NQT8"/>
<dbReference type="SUPFAM" id="SSF118203">
    <property type="entry name" value="Vacuolar ATP synthase subunit C"/>
    <property type="match status" value="1"/>
</dbReference>
<evidence type="ECO:0000313" key="6">
    <source>
        <dbReference type="EMBL" id="EKF31272.1"/>
    </source>
</evidence>
<keyword evidence="7" id="KW-1185">Reference proteome</keyword>
<evidence type="ECO:0000313" key="7">
    <source>
        <dbReference type="Proteomes" id="UP000007350"/>
    </source>
</evidence>
<protein>
    <recommendedName>
        <fullName evidence="5">V-type proton ATPase subunit C</fullName>
    </recommendedName>
</protein>
<sequence length="407" mass="46735">MCFFPTLSVYLPFLSPSFIIKREKGIMTENFLIFGLPFLPQCNDTLPSSQFKCLVAEMGSLGQALRPFVVPTLKVGTLDSLIEASDELAKLDPQLENNVEKLIALMEETSQKPRSVVSALRINQTQEMTPAAYIKNFLWSSAQFDTREKIQSLIEKLSQISASIEERIRVLLSEYNETRNRLTAVNRKTQGNLSVKPIRELVASYNQKFQCFVDTEMLVTLFIVVPLASQKEWLETYWSLNEFICPQSNRVIAEDKECVLNSIVTFRKAMDDVKLICRKKRFTVRDIDGVDDLSVAEIKELNQKAEKERKALYTVLWQQYSLCYVAWVHVKALRVFVESLLKYGLPPRCISVVLQVDGKKEAEIRKKILQIYPNLISPLTNEPPTDTGMLQYEYPYVSLKVTNFQKE</sequence>
<evidence type="ECO:0000256" key="4">
    <source>
        <dbReference type="ARBA" id="ARBA00023065"/>
    </source>
</evidence>
<comment type="caution">
    <text evidence="6">The sequence shown here is derived from an EMBL/GenBank/DDBJ whole genome shotgun (WGS) entry which is preliminary data.</text>
</comment>
<dbReference type="GO" id="GO:0046961">
    <property type="term" value="F:proton-transporting ATPase activity, rotational mechanism"/>
    <property type="evidence" value="ECO:0007669"/>
    <property type="project" value="InterPro"/>
</dbReference>
<comment type="similarity">
    <text evidence="1 5">Belongs to the V-ATPase C subunit family.</text>
</comment>
<dbReference type="GO" id="GO:0000221">
    <property type="term" value="C:vacuolar proton-transporting V-type ATPase, V1 domain"/>
    <property type="evidence" value="ECO:0007669"/>
    <property type="project" value="TreeGrafter"/>
</dbReference>
<comment type="subunit">
    <text evidence="5">V-ATPase is a heteromultimeric enzyme composed of a peripheral catalytic V1 complex (components A to H) attached to an integral membrane V0 proton pore complex.</text>
</comment>
<dbReference type="OrthoDB" id="6605928at2759"/>
<name>K2NQT8_TRYCR</name>
<accession>K2NQT8</accession>
<keyword evidence="3 5" id="KW-0375">Hydrogen ion transport</keyword>
<dbReference type="Gene3D" id="3.30.70.100">
    <property type="match status" value="1"/>
</dbReference>
<gene>
    <name evidence="6" type="ORF">MOQ_004892</name>
</gene>
<dbReference type="Gene3D" id="1.20.1460.10">
    <property type="entry name" value="subunit c (vma5p) of the yeast v-atpase, domain 2"/>
    <property type="match status" value="1"/>
</dbReference>